<dbReference type="Proteomes" id="UP000504724">
    <property type="component" value="Chromosome"/>
</dbReference>
<keyword evidence="2" id="KW-1185">Reference proteome</keyword>
<dbReference type="PANTHER" id="PTHR34496:SF10">
    <property type="entry name" value="GLCNAC TRANSFERASE"/>
    <property type="match status" value="1"/>
</dbReference>
<gene>
    <name evidence="1" type="ORF">HQN79_09965</name>
</gene>
<dbReference type="RefSeq" id="WP_173286115.1">
    <property type="nucleotide sequence ID" value="NZ_CP054020.1"/>
</dbReference>
<evidence type="ECO:0000313" key="2">
    <source>
        <dbReference type="Proteomes" id="UP000504724"/>
    </source>
</evidence>
<dbReference type="PANTHER" id="PTHR34496">
    <property type="entry name" value="GLCNAC TRANSFERASE-RELATED"/>
    <property type="match status" value="1"/>
</dbReference>
<accession>A0A7D4NZS4</accession>
<dbReference type="EMBL" id="CP054020">
    <property type="protein sequence ID" value="QKI89878.1"/>
    <property type="molecule type" value="Genomic_DNA"/>
</dbReference>
<reference evidence="1 2" key="1">
    <citation type="submission" date="2020-05" db="EMBL/GenBank/DDBJ databases">
        <title>Thiomicrorhabdus sediminis sp.nov. and Thiomicrorhabdus xiamenensis sp.nov., novel sulfur-oxidizing bacteria isolated from coastal sediment.</title>
        <authorList>
            <person name="Liu X."/>
        </authorList>
    </citation>
    <scope>NUCLEOTIDE SEQUENCE [LARGE SCALE GENOMIC DNA]</scope>
    <source>
        <strain evidence="1 2">G2</strain>
    </source>
</reference>
<organism evidence="1 2">
    <name type="scientific">Thiomicrorhabdus xiamenensis</name>
    <dbReference type="NCBI Taxonomy" id="2739063"/>
    <lineage>
        <taxon>Bacteria</taxon>
        <taxon>Pseudomonadati</taxon>
        <taxon>Pseudomonadota</taxon>
        <taxon>Gammaproteobacteria</taxon>
        <taxon>Thiotrichales</taxon>
        <taxon>Piscirickettsiaceae</taxon>
        <taxon>Thiomicrorhabdus</taxon>
    </lineage>
</organism>
<protein>
    <recommendedName>
        <fullName evidence="3">Glycosyltransferase (GlcNAc)</fullName>
    </recommendedName>
</protein>
<dbReference type="SUPFAM" id="SSF53448">
    <property type="entry name" value="Nucleotide-diphospho-sugar transferases"/>
    <property type="match status" value="1"/>
</dbReference>
<evidence type="ECO:0000313" key="1">
    <source>
        <dbReference type="EMBL" id="QKI89878.1"/>
    </source>
</evidence>
<sequence length="314" mass="36763">MDKIFVSLASYVDPVLLFTLAQAYAKADNPERLVFGVVDQHPQSRNDIIRRFKFQKQIRYVHIDPVQSRGVSWARSLVFSLYQNETYLLQIDSHTYFEQGWDSVLIEQFHSLDGLSSKPILSTYPYAFEFEGTQPVIKSTPSKETVLALRPKAEEALKDDDPVLHFRAEHLMTREMVPGFHLAGGFIFTWGRFVDEVPYDPRLYFHGEEQNLAIRAFTRGWDIFHPPHIPLYHLYKLPDNAYDAHHWHEKWDSQRDYRWYELKDLARQRMADLLYHGKPLGAFGLGSERSLQDFAEFSGIDYGKRSISRSRFPV</sequence>
<dbReference type="InterPro" id="IPR021067">
    <property type="entry name" value="Glycosyltransferase"/>
</dbReference>
<dbReference type="Gene3D" id="3.90.550.10">
    <property type="entry name" value="Spore Coat Polysaccharide Biosynthesis Protein SpsA, Chain A"/>
    <property type="match status" value="1"/>
</dbReference>
<proteinExistence type="predicted"/>
<dbReference type="AlphaFoldDB" id="A0A7D4NZS4"/>
<evidence type="ECO:0008006" key="3">
    <source>
        <dbReference type="Google" id="ProtNLM"/>
    </source>
</evidence>
<dbReference type="Pfam" id="PF11397">
    <property type="entry name" value="GlcNAc"/>
    <property type="match status" value="2"/>
</dbReference>
<name>A0A7D4NZS4_9GAMM</name>
<dbReference type="KEGG" id="txa:HQN79_09965"/>
<dbReference type="InterPro" id="IPR029044">
    <property type="entry name" value="Nucleotide-diphossugar_trans"/>
</dbReference>